<evidence type="ECO:0000313" key="2">
    <source>
        <dbReference type="EMBL" id="ABV31154.1"/>
    </source>
</evidence>
<accession>A8DJ31</accession>
<protein>
    <submittedName>
        <fullName evidence="2">Uncharacterized protein</fullName>
    </submittedName>
</protein>
<feature type="region of interest" description="Disordered" evidence="1">
    <location>
        <begin position="1"/>
        <end position="25"/>
    </location>
</feature>
<reference evidence="2" key="1">
    <citation type="journal article" date="2007" name="Arch. Virol.">
        <title>Sequence determination of variable regions within the genomes of gallid herpesvirus-2 pathotypes.</title>
        <authorList>
            <person name="Spatz S.J."/>
            <person name="Silva R.F."/>
        </authorList>
    </citation>
    <scope>NUCLEOTIDE SEQUENCE</scope>
    <source>
        <strain evidence="2">571</strain>
    </source>
</reference>
<dbReference type="EMBL" id="EF526167">
    <property type="protein sequence ID" value="ABV31154.1"/>
    <property type="molecule type" value="Genomic_DNA"/>
</dbReference>
<feature type="compositionally biased region" description="Polar residues" evidence="1">
    <location>
        <begin position="1"/>
        <end position="10"/>
    </location>
</feature>
<feature type="region of interest" description="Disordered" evidence="1">
    <location>
        <begin position="37"/>
        <end position="62"/>
    </location>
</feature>
<organism evidence="2">
    <name type="scientific">Gallid alphaherpesvirus 2</name>
    <dbReference type="NCBI Taxonomy" id="10390"/>
    <lineage>
        <taxon>Viruses</taxon>
        <taxon>Duplodnaviria</taxon>
        <taxon>Heunggongvirae</taxon>
        <taxon>Peploviricota</taxon>
        <taxon>Herviviricetes</taxon>
        <taxon>Herpesvirales</taxon>
        <taxon>Orthoherpesviridae</taxon>
        <taxon>Alphaherpesvirinae</taxon>
        <taxon>Mardivirus</taxon>
        <taxon>Mardivirus gallidalpha2</taxon>
    </lineage>
</organism>
<sequence length="108" mass="12059">MSGISLTPVKQENEPCSFLRHDSGSTQAVNDTYVDRARPSADAREHCAASDPEEWHSGDRPPRLCRKPSRFYRRIVIPETAPVLSPRYDLSDEPHAPGTTMISGPRTQ</sequence>
<gene>
    <name evidence="2" type="ORF">MDV082</name>
</gene>
<feature type="region of interest" description="Disordered" evidence="1">
    <location>
        <begin position="83"/>
        <end position="108"/>
    </location>
</feature>
<name>A8DJ31_9ALPH</name>
<proteinExistence type="predicted"/>
<evidence type="ECO:0000256" key="1">
    <source>
        <dbReference type="SAM" id="MobiDB-lite"/>
    </source>
</evidence>